<dbReference type="Pfam" id="PF00657">
    <property type="entry name" value="Lipase_GDSL"/>
    <property type="match status" value="1"/>
</dbReference>
<proteinExistence type="inferred from homology"/>
<evidence type="ECO:0000256" key="2">
    <source>
        <dbReference type="ARBA" id="ARBA00022729"/>
    </source>
</evidence>
<dbReference type="GO" id="GO:0006629">
    <property type="term" value="P:lipid metabolic process"/>
    <property type="evidence" value="ECO:0007669"/>
    <property type="project" value="InterPro"/>
</dbReference>
<name>A0AA38H037_TAXCH</name>
<dbReference type="EMBL" id="JAHRHJ020000001">
    <property type="protein sequence ID" value="KAH9331693.1"/>
    <property type="molecule type" value="Genomic_DNA"/>
</dbReference>
<dbReference type="InterPro" id="IPR008265">
    <property type="entry name" value="Lipase_GDSL_AS"/>
</dbReference>
<comment type="similarity">
    <text evidence="1">Belongs to the 'GDSL' lipolytic enzyme family.</text>
</comment>
<dbReference type="PANTHER" id="PTHR22835:SF659">
    <property type="entry name" value="GDSL LIPASE_ACYLHYDROLASE, PUTATIVE (AFU_ORTHOLOGUE AFUA_2G00510)-RELATED"/>
    <property type="match status" value="1"/>
</dbReference>
<reference evidence="5 6" key="1">
    <citation type="journal article" date="2021" name="Nat. Plants">
        <title>The Taxus genome provides insights into paclitaxel biosynthesis.</title>
        <authorList>
            <person name="Xiong X."/>
            <person name="Gou J."/>
            <person name="Liao Q."/>
            <person name="Li Y."/>
            <person name="Zhou Q."/>
            <person name="Bi G."/>
            <person name="Li C."/>
            <person name="Du R."/>
            <person name="Wang X."/>
            <person name="Sun T."/>
            <person name="Guo L."/>
            <person name="Liang H."/>
            <person name="Lu P."/>
            <person name="Wu Y."/>
            <person name="Zhang Z."/>
            <person name="Ro D.K."/>
            <person name="Shang Y."/>
            <person name="Huang S."/>
            <person name="Yan J."/>
        </authorList>
    </citation>
    <scope>NUCLEOTIDE SEQUENCE [LARGE SCALE GENOMIC DNA]</scope>
    <source>
        <strain evidence="5">Ta-2019</strain>
    </source>
</reference>
<evidence type="ECO:0008006" key="7">
    <source>
        <dbReference type="Google" id="ProtNLM"/>
    </source>
</evidence>
<dbReference type="PROSITE" id="PS01098">
    <property type="entry name" value="LIPASE_GDSL_SER"/>
    <property type="match status" value="1"/>
</dbReference>
<dbReference type="CDD" id="cd01837">
    <property type="entry name" value="SGNH_plant_lipase_like"/>
    <property type="match status" value="1"/>
</dbReference>
<evidence type="ECO:0000313" key="5">
    <source>
        <dbReference type="EMBL" id="KAH9331693.1"/>
    </source>
</evidence>
<gene>
    <name evidence="5" type="ORF">KI387_003801</name>
</gene>
<dbReference type="PANTHER" id="PTHR22835">
    <property type="entry name" value="ZINC FINGER FYVE DOMAIN CONTAINING PROTEIN"/>
    <property type="match status" value="1"/>
</dbReference>
<evidence type="ECO:0000313" key="6">
    <source>
        <dbReference type="Proteomes" id="UP000824469"/>
    </source>
</evidence>
<keyword evidence="2" id="KW-0732">Signal</keyword>
<protein>
    <recommendedName>
        <fullName evidence="7">GDSL esterase/lipase</fullName>
    </recommendedName>
</protein>
<dbReference type="Proteomes" id="UP000824469">
    <property type="component" value="Unassembled WGS sequence"/>
</dbReference>
<evidence type="ECO:0000256" key="1">
    <source>
        <dbReference type="ARBA" id="ARBA00008668"/>
    </source>
</evidence>
<dbReference type="Gene3D" id="3.40.50.1110">
    <property type="entry name" value="SGNH hydrolase"/>
    <property type="match status" value="1"/>
</dbReference>
<evidence type="ECO:0000256" key="4">
    <source>
        <dbReference type="ARBA" id="ARBA00023180"/>
    </source>
</evidence>
<sequence>MEASNDSNPRCFPALFGFGDSLTDTGNAQRLFPVAQQRAALPPYGITFFNRPSDRFSDGRLTIDFLAQALDLPFLSPYVKSIESDFSHGANFAISAATASNISFILPFTVQVQVHWWARFLSDVRNAEIREKMPRHSDVTRGLYMINIGGNDYNAGLLIHGWSLFQLRDFVPNVVAVIVKAMEDLYNGGARNFMVFNLPPIGCTPELLTLIGRMSTTTVLDFDYLGCYMPYNEVISLHNSVLFQALQSLRLRHLDGLFIYVDYYAIGYEILNHADSYGFPNAVRACCGPEGISGGLRNYNPEVQCGESVTIGGITVNATSPCPDPSGYVHWDGVHPTDAFCKVATTMILRGRYITPSDAFSGCSFNFTALN</sequence>
<dbReference type="InterPro" id="IPR036514">
    <property type="entry name" value="SGNH_hydro_sf"/>
</dbReference>
<evidence type="ECO:0000256" key="3">
    <source>
        <dbReference type="ARBA" id="ARBA00022801"/>
    </source>
</evidence>
<accession>A0AA38H037</accession>
<dbReference type="InterPro" id="IPR001087">
    <property type="entry name" value="GDSL"/>
</dbReference>
<dbReference type="SUPFAM" id="SSF52266">
    <property type="entry name" value="SGNH hydrolase"/>
    <property type="match status" value="1"/>
</dbReference>
<dbReference type="AlphaFoldDB" id="A0AA38H037"/>
<dbReference type="InterPro" id="IPR035669">
    <property type="entry name" value="SGNH_plant_lipase-like"/>
</dbReference>
<comment type="caution">
    <text evidence="5">The sequence shown here is derived from an EMBL/GenBank/DDBJ whole genome shotgun (WGS) entry which is preliminary data.</text>
</comment>
<keyword evidence="3" id="KW-0378">Hydrolase</keyword>
<dbReference type="GO" id="GO:0016298">
    <property type="term" value="F:lipase activity"/>
    <property type="evidence" value="ECO:0007669"/>
    <property type="project" value="InterPro"/>
</dbReference>
<dbReference type="OMA" id="CGGPQSC"/>
<keyword evidence="6" id="KW-1185">Reference proteome</keyword>
<organism evidence="5 6">
    <name type="scientific">Taxus chinensis</name>
    <name type="common">Chinese yew</name>
    <name type="synonym">Taxus wallichiana var. chinensis</name>
    <dbReference type="NCBI Taxonomy" id="29808"/>
    <lineage>
        <taxon>Eukaryota</taxon>
        <taxon>Viridiplantae</taxon>
        <taxon>Streptophyta</taxon>
        <taxon>Embryophyta</taxon>
        <taxon>Tracheophyta</taxon>
        <taxon>Spermatophyta</taxon>
        <taxon>Pinopsida</taxon>
        <taxon>Pinidae</taxon>
        <taxon>Conifers II</taxon>
        <taxon>Cupressales</taxon>
        <taxon>Taxaceae</taxon>
        <taxon>Taxus</taxon>
    </lineage>
</organism>
<keyword evidence="4" id="KW-0325">Glycoprotein</keyword>